<protein>
    <submittedName>
        <fullName evidence="2">Uncharacterized protein</fullName>
    </submittedName>
</protein>
<reference evidence="2 3" key="1">
    <citation type="submission" date="2016-10" db="EMBL/GenBank/DDBJ databases">
        <authorList>
            <person name="de Groot N.N."/>
        </authorList>
    </citation>
    <scope>NUCLEOTIDE SEQUENCE [LARGE SCALE GENOMIC DNA]</scope>
    <source>
        <strain evidence="2 3">DSM 43941</strain>
    </source>
</reference>
<evidence type="ECO:0000313" key="3">
    <source>
        <dbReference type="Proteomes" id="UP000198688"/>
    </source>
</evidence>
<name>A0A1H2CV02_9ACTN</name>
<dbReference type="Proteomes" id="UP000198688">
    <property type="component" value="Chromosome I"/>
</dbReference>
<dbReference type="AlphaFoldDB" id="A0A1H2CV02"/>
<proteinExistence type="predicted"/>
<organism evidence="2 3">
    <name type="scientific">Actinoplanes derwentensis</name>
    <dbReference type="NCBI Taxonomy" id="113562"/>
    <lineage>
        <taxon>Bacteria</taxon>
        <taxon>Bacillati</taxon>
        <taxon>Actinomycetota</taxon>
        <taxon>Actinomycetes</taxon>
        <taxon>Micromonosporales</taxon>
        <taxon>Micromonosporaceae</taxon>
        <taxon>Actinoplanes</taxon>
    </lineage>
</organism>
<keyword evidence="1" id="KW-0812">Transmembrane</keyword>
<accession>A0A1H2CV02</accession>
<evidence type="ECO:0000313" key="2">
    <source>
        <dbReference type="EMBL" id="SDT73846.1"/>
    </source>
</evidence>
<keyword evidence="1" id="KW-1133">Transmembrane helix</keyword>
<keyword evidence="3" id="KW-1185">Reference proteome</keyword>
<gene>
    <name evidence="2" type="ORF">SAMN04489716_6798</name>
</gene>
<dbReference type="STRING" id="113562.SAMN04489716_6798"/>
<dbReference type="EMBL" id="LT629758">
    <property type="protein sequence ID" value="SDT73846.1"/>
    <property type="molecule type" value="Genomic_DNA"/>
</dbReference>
<keyword evidence="1" id="KW-0472">Membrane</keyword>
<feature type="transmembrane region" description="Helical" evidence="1">
    <location>
        <begin position="48"/>
        <end position="68"/>
    </location>
</feature>
<sequence>MSFDDSPRSGRGLSEHLKRLDAGDHSPPSALDIDGIVRGGRRRRRRRTVAQVAAGIVMLAGISGVALLNPGQRDVPVLPPATSAPSPVPALPPVNASDRALVYQQSGETVTLTRNGTAVATVALADATYTASSAHVVLTITAQQPLVVDTGRFIVYDDNGGENGVATAQTTRFEPGVRELTLDFSTRARPAAIGWVPQDGEGGAGVWERP</sequence>
<evidence type="ECO:0000256" key="1">
    <source>
        <dbReference type="SAM" id="Phobius"/>
    </source>
</evidence>
<dbReference type="RefSeq" id="WP_092550425.1">
    <property type="nucleotide sequence ID" value="NZ_BOMJ01000003.1"/>
</dbReference>
<dbReference type="OrthoDB" id="3297948at2"/>